<evidence type="ECO:0000313" key="2">
    <source>
        <dbReference type="Proteomes" id="UP000037696"/>
    </source>
</evidence>
<sequence>MTLANISQTTGLTRHFLEEASLLWYLRLGPLERDAKFFFFLFFFGRSRGYPHFSALRYSVLIEKSSYSS</sequence>
<dbReference type="EMBL" id="LHQQ01000111">
    <property type="protein sequence ID" value="KOS42233.1"/>
    <property type="molecule type" value="Genomic_DNA"/>
</dbReference>
<protein>
    <submittedName>
        <fullName evidence="1">Uncharacterized protein</fullName>
    </submittedName>
</protein>
<evidence type="ECO:0000313" key="1">
    <source>
        <dbReference type="EMBL" id="KOS42233.1"/>
    </source>
</evidence>
<reference evidence="1 2" key="1">
    <citation type="submission" date="2015-08" db="EMBL/GenBank/DDBJ databases">
        <title>Genome sequencing of Penicillium nordicum.</title>
        <authorList>
            <person name="Nguyen H.D."/>
            <person name="Seifert K.A."/>
        </authorList>
    </citation>
    <scope>NUCLEOTIDE SEQUENCE [LARGE SCALE GENOMIC DNA]</scope>
    <source>
        <strain evidence="1 2">DAOMC 185683</strain>
    </source>
</reference>
<dbReference type="Proteomes" id="UP000037696">
    <property type="component" value="Unassembled WGS sequence"/>
</dbReference>
<proteinExistence type="predicted"/>
<accession>A0A0M9WEW2</accession>
<dbReference type="AlphaFoldDB" id="A0A0M9WEW2"/>
<keyword evidence="2" id="KW-1185">Reference proteome</keyword>
<comment type="caution">
    <text evidence="1">The sequence shown here is derived from an EMBL/GenBank/DDBJ whole genome shotgun (WGS) entry which is preliminary data.</text>
</comment>
<name>A0A0M9WEW2_9EURO</name>
<organism evidence="1 2">
    <name type="scientific">Penicillium nordicum</name>
    <dbReference type="NCBI Taxonomy" id="229535"/>
    <lineage>
        <taxon>Eukaryota</taxon>
        <taxon>Fungi</taxon>
        <taxon>Dikarya</taxon>
        <taxon>Ascomycota</taxon>
        <taxon>Pezizomycotina</taxon>
        <taxon>Eurotiomycetes</taxon>
        <taxon>Eurotiomycetidae</taxon>
        <taxon>Eurotiales</taxon>
        <taxon>Aspergillaceae</taxon>
        <taxon>Penicillium</taxon>
    </lineage>
</organism>
<gene>
    <name evidence="1" type="ORF">ACN38_g6897</name>
</gene>